<evidence type="ECO:0000313" key="9">
    <source>
        <dbReference type="EMBL" id="GAP84184.1"/>
    </source>
</evidence>
<dbReference type="EMBL" id="DF977451">
    <property type="protein sequence ID" value="GAP84184.1"/>
    <property type="molecule type" value="Genomic_DNA"/>
</dbReference>
<evidence type="ECO:0000256" key="8">
    <source>
        <dbReference type="SAM" id="MobiDB-lite"/>
    </source>
</evidence>
<evidence type="ECO:0000256" key="7">
    <source>
        <dbReference type="ARBA" id="ARBA00023274"/>
    </source>
</evidence>
<evidence type="ECO:0000256" key="2">
    <source>
        <dbReference type="ARBA" id="ARBA00004604"/>
    </source>
</evidence>
<keyword evidence="6" id="KW-0539">Nucleus</keyword>
<dbReference type="GO" id="GO:0005730">
    <property type="term" value="C:nucleolus"/>
    <property type="evidence" value="ECO:0007669"/>
    <property type="project" value="UniProtKB-SubCell"/>
</dbReference>
<evidence type="ECO:0000256" key="4">
    <source>
        <dbReference type="ARBA" id="ARBA00011187"/>
    </source>
</evidence>
<evidence type="ECO:0000313" key="10">
    <source>
        <dbReference type="Proteomes" id="UP000054516"/>
    </source>
</evidence>
<keyword evidence="10" id="KW-1185">Reference proteome</keyword>
<feature type="compositionally biased region" description="Acidic residues" evidence="8">
    <location>
        <begin position="138"/>
        <end position="158"/>
    </location>
</feature>
<dbReference type="PANTHER" id="PTHR13243:SF1">
    <property type="entry name" value="NUCLEOLAR PROTEIN 16"/>
    <property type="match status" value="1"/>
</dbReference>
<feature type="compositionally biased region" description="Basic residues" evidence="8">
    <location>
        <begin position="1"/>
        <end position="13"/>
    </location>
</feature>
<protein>
    <recommendedName>
        <fullName evidence="5">Nucleolar protein 16</fullName>
    </recommendedName>
</protein>
<evidence type="ECO:0000256" key="3">
    <source>
        <dbReference type="ARBA" id="ARBA00008479"/>
    </source>
</evidence>
<comment type="subunit">
    <text evidence="4">Component of the pre-66S ribosomal particle.</text>
</comment>
<dbReference type="GO" id="GO:1990904">
    <property type="term" value="C:ribonucleoprotein complex"/>
    <property type="evidence" value="ECO:0007669"/>
    <property type="project" value="UniProtKB-KW"/>
</dbReference>
<dbReference type="OrthoDB" id="285729at2759"/>
<comment type="subcellular location">
    <subcellularLocation>
        <location evidence="2">Nucleus</location>
        <location evidence="2">Nucleolus</location>
    </subcellularLocation>
</comment>
<reference evidence="9" key="1">
    <citation type="submission" date="2016-03" db="EMBL/GenBank/DDBJ databases">
        <title>Draft genome sequence of Rosellinia necatrix.</title>
        <authorList>
            <person name="Kanematsu S."/>
        </authorList>
    </citation>
    <scope>NUCLEOTIDE SEQUENCE [LARGE SCALE GENOMIC DNA]</scope>
    <source>
        <strain evidence="9">W97</strain>
    </source>
</reference>
<proteinExistence type="inferred from homology"/>
<evidence type="ECO:0000256" key="6">
    <source>
        <dbReference type="ARBA" id="ARBA00023242"/>
    </source>
</evidence>
<dbReference type="Proteomes" id="UP000054516">
    <property type="component" value="Unassembled WGS sequence"/>
</dbReference>
<comment type="similarity">
    <text evidence="3">Belongs to the NOP16 family.</text>
</comment>
<accession>A0A1S7ULI9</accession>
<feature type="region of interest" description="Disordered" evidence="8">
    <location>
        <begin position="58"/>
        <end position="197"/>
    </location>
</feature>
<organism evidence="9">
    <name type="scientific">Rosellinia necatrix</name>
    <name type="common">White root-rot fungus</name>
    <dbReference type="NCBI Taxonomy" id="77044"/>
    <lineage>
        <taxon>Eukaryota</taxon>
        <taxon>Fungi</taxon>
        <taxon>Dikarya</taxon>
        <taxon>Ascomycota</taxon>
        <taxon>Pezizomycotina</taxon>
        <taxon>Sordariomycetes</taxon>
        <taxon>Xylariomycetidae</taxon>
        <taxon>Xylariales</taxon>
        <taxon>Xylariaceae</taxon>
        <taxon>Rosellinia</taxon>
    </lineage>
</organism>
<name>A0A1S7ULI9_ROSNE</name>
<comment type="function">
    <text evidence="1">Involved in the biogenesis of the 60S ribosomal subunit.</text>
</comment>
<evidence type="ECO:0000256" key="1">
    <source>
        <dbReference type="ARBA" id="ARBA00002889"/>
    </source>
</evidence>
<dbReference type="OMA" id="MQQTEAD"/>
<dbReference type="AlphaFoldDB" id="A0A1S7ULI9"/>
<dbReference type="GO" id="GO:0042273">
    <property type="term" value="P:ribosomal large subunit biogenesis"/>
    <property type="evidence" value="ECO:0007669"/>
    <property type="project" value="TreeGrafter"/>
</dbReference>
<dbReference type="InterPro" id="IPR019002">
    <property type="entry name" value="Ribosome_biogenesis_Nop16"/>
</dbReference>
<evidence type="ECO:0000256" key="5">
    <source>
        <dbReference type="ARBA" id="ARBA00015522"/>
    </source>
</evidence>
<keyword evidence="7" id="KW-0687">Ribonucleoprotein</keyword>
<gene>
    <name evidence="9" type="ORF">SAMD00023353_0600270</name>
</gene>
<dbReference type="PANTHER" id="PTHR13243">
    <property type="entry name" value="HSPC111 PROTEIN-RELATED"/>
    <property type="match status" value="1"/>
</dbReference>
<dbReference type="Pfam" id="PF09420">
    <property type="entry name" value="Nop16"/>
    <property type="match status" value="1"/>
</dbReference>
<feature type="region of interest" description="Disordered" evidence="8">
    <location>
        <begin position="1"/>
        <end position="43"/>
    </location>
</feature>
<feature type="compositionally biased region" description="Polar residues" evidence="8">
    <location>
        <begin position="14"/>
        <end position="32"/>
    </location>
</feature>
<sequence>MGRELQKRKRRSSRPATKQPSSTRSKLTNPLGNSIVAKNWNKKETTMQNYRRLGLVSRLRAPTGGVEPKLRAGALPSSSSSSSGGTSDPFAIHGMRGKAGAAATTEVRVERDESGRITRVVRPDERRGRPNPLNDPLVELDTDSEAEGDDGAGEEAEEWGGFGAGGGGDDDEQNEIIRQLEGEANRPVVKKPRAASTREADWLQALVDRHGDDTAAMARDAKLNPMQQTGADIAKRLRKWKKGGVA</sequence>
<feature type="compositionally biased region" description="Basic and acidic residues" evidence="8">
    <location>
        <begin position="107"/>
        <end position="128"/>
    </location>
</feature>
<dbReference type="STRING" id="77044.A0A1S7ULI9"/>